<evidence type="ECO:0008006" key="4">
    <source>
        <dbReference type="Google" id="ProtNLM"/>
    </source>
</evidence>
<evidence type="ECO:0000313" key="3">
    <source>
        <dbReference type="Proteomes" id="UP001597391"/>
    </source>
</evidence>
<proteinExistence type="predicted"/>
<keyword evidence="1" id="KW-0472">Membrane</keyword>
<sequence length="176" mass="18414">MNQCKHSRTTAGAKLVLSAILALTALIALTIGQPVHHGPFANTSLQASATTSADTHGGSAQLSNATKNATHVAWADEGSSPIERSTESKPSAAVHHTPTQHLAFLLSDDCATCANELVTSIMACVIALLLVMSAFAGPRFFRLLTNAPCSRPVLMPHGAYAHHRTVDLIALGISRT</sequence>
<dbReference type="EMBL" id="JBHUOP010000001">
    <property type="protein sequence ID" value="MFD2839097.1"/>
    <property type="molecule type" value="Genomic_DNA"/>
</dbReference>
<keyword evidence="1" id="KW-0812">Transmembrane</keyword>
<name>A0ABW5XB61_9MICO</name>
<keyword evidence="3" id="KW-1185">Reference proteome</keyword>
<protein>
    <recommendedName>
        <fullName evidence="4">DUF2946 domain-containing protein</fullName>
    </recommendedName>
</protein>
<dbReference type="Proteomes" id="UP001597391">
    <property type="component" value="Unassembled WGS sequence"/>
</dbReference>
<gene>
    <name evidence="2" type="ORF">ACFSYH_00720</name>
</gene>
<feature type="transmembrane region" description="Helical" evidence="1">
    <location>
        <begin position="117"/>
        <end position="136"/>
    </location>
</feature>
<keyword evidence="1" id="KW-1133">Transmembrane helix</keyword>
<dbReference type="RefSeq" id="WP_377464510.1">
    <property type="nucleotide sequence ID" value="NZ_JBHUOP010000001.1"/>
</dbReference>
<organism evidence="2 3">
    <name type="scientific">Populibacterium corticicola</name>
    <dbReference type="NCBI Taxonomy" id="1812826"/>
    <lineage>
        <taxon>Bacteria</taxon>
        <taxon>Bacillati</taxon>
        <taxon>Actinomycetota</taxon>
        <taxon>Actinomycetes</taxon>
        <taxon>Micrococcales</taxon>
        <taxon>Jonesiaceae</taxon>
        <taxon>Populibacterium</taxon>
    </lineage>
</organism>
<evidence type="ECO:0000313" key="2">
    <source>
        <dbReference type="EMBL" id="MFD2839097.1"/>
    </source>
</evidence>
<reference evidence="3" key="1">
    <citation type="journal article" date="2019" name="Int. J. Syst. Evol. Microbiol.">
        <title>The Global Catalogue of Microorganisms (GCM) 10K type strain sequencing project: providing services to taxonomists for standard genome sequencing and annotation.</title>
        <authorList>
            <consortium name="The Broad Institute Genomics Platform"/>
            <consortium name="The Broad Institute Genome Sequencing Center for Infectious Disease"/>
            <person name="Wu L."/>
            <person name="Ma J."/>
        </authorList>
    </citation>
    <scope>NUCLEOTIDE SEQUENCE [LARGE SCALE GENOMIC DNA]</scope>
    <source>
        <strain evidence="3">KCTC 33576</strain>
    </source>
</reference>
<evidence type="ECO:0000256" key="1">
    <source>
        <dbReference type="SAM" id="Phobius"/>
    </source>
</evidence>
<comment type="caution">
    <text evidence="2">The sequence shown here is derived from an EMBL/GenBank/DDBJ whole genome shotgun (WGS) entry which is preliminary data.</text>
</comment>
<accession>A0ABW5XB61</accession>